<sequence length="135" mass="14473">MFQRRPLFDHEKMCRIVAVDEHVDAEAAVKGPCVSQNFAEYRRCCGHGFRFKFQVKVGCDGHGAPMFAGGHRTQPGRMPGNDGTGTAAPTLEATARAPGMFPLPCFFGAGPASSSAAKRPNAGYTDPLREVTRCG</sequence>
<evidence type="ECO:0000313" key="2">
    <source>
        <dbReference type="EMBL" id="GAA2138704.1"/>
    </source>
</evidence>
<evidence type="ECO:0000256" key="1">
    <source>
        <dbReference type="SAM" id="MobiDB-lite"/>
    </source>
</evidence>
<feature type="region of interest" description="Disordered" evidence="1">
    <location>
        <begin position="112"/>
        <end position="135"/>
    </location>
</feature>
<dbReference type="EMBL" id="BAAAQB010000035">
    <property type="protein sequence ID" value="GAA2138704.1"/>
    <property type="molecule type" value="Genomic_DNA"/>
</dbReference>
<organism evidence="2 3">
    <name type="scientific">Arthrobacter humicola</name>
    <dbReference type="NCBI Taxonomy" id="409291"/>
    <lineage>
        <taxon>Bacteria</taxon>
        <taxon>Bacillati</taxon>
        <taxon>Actinomycetota</taxon>
        <taxon>Actinomycetes</taxon>
        <taxon>Micrococcales</taxon>
        <taxon>Micrococcaceae</taxon>
        <taxon>Arthrobacter</taxon>
    </lineage>
</organism>
<protein>
    <submittedName>
        <fullName evidence="2">Uncharacterized protein</fullName>
    </submittedName>
</protein>
<keyword evidence="3" id="KW-1185">Reference proteome</keyword>
<proteinExistence type="predicted"/>
<name>A0ABP5KZY6_9MICC</name>
<comment type="caution">
    <text evidence="2">The sequence shown here is derived from an EMBL/GenBank/DDBJ whole genome shotgun (WGS) entry which is preliminary data.</text>
</comment>
<accession>A0ABP5KZY6</accession>
<gene>
    <name evidence="2" type="ORF">GCM10009825_25210</name>
</gene>
<dbReference type="Proteomes" id="UP001500102">
    <property type="component" value="Unassembled WGS sequence"/>
</dbReference>
<reference evidence="3" key="1">
    <citation type="journal article" date="2019" name="Int. J. Syst. Evol. Microbiol.">
        <title>The Global Catalogue of Microorganisms (GCM) 10K type strain sequencing project: providing services to taxonomists for standard genome sequencing and annotation.</title>
        <authorList>
            <consortium name="The Broad Institute Genomics Platform"/>
            <consortium name="The Broad Institute Genome Sequencing Center for Infectious Disease"/>
            <person name="Wu L."/>
            <person name="Ma J."/>
        </authorList>
    </citation>
    <scope>NUCLEOTIDE SEQUENCE [LARGE SCALE GENOMIC DNA]</scope>
    <source>
        <strain evidence="3">JCM 15921</strain>
    </source>
</reference>
<evidence type="ECO:0000313" key="3">
    <source>
        <dbReference type="Proteomes" id="UP001500102"/>
    </source>
</evidence>